<organism evidence="3 4">
    <name type="scientific">Cordyceps javanica</name>
    <dbReference type="NCBI Taxonomy" id="43265"/>
    <lineage>
        <taxon>Eukaryota</taxon>
        <taxon>Fungi</taxon>
        <taxon>Dikarya</taxon>
        <taxon>Ascomycota</taxon>
        <taxon>Pezizomycotina</taxon>
        <taxon>Sordariomycetes</taxon>
        <taxon>Hypocreomycetidae</taxon>
        <taxon>Hypocreales</taxon>
        <taxon>Cordycipitaceae</taxon>
        <taxon>Cordyceps</taxon>
    </lineage>
</organism>
<dbReference type="AlphaFoldDB" id="A0A545V152"/>
<reference evidence="3 4" key="1">
    <citation type="journal article" date="2019" name="Appl. Microbiol. Biotechnol.">
        <title>Genome sequence of Isaria javanica and comparative genome analysis insights into family S53 peptidase evolution in fungal entomopathogens.</title>
        <authorList>
            <person name="Lin R."/>
            <person name="Zhang X."/>
            <person name="Xin B."/>
            <person name="Zou M."/>
            <person name="Gao Y."/>
            <person name="Qin F."/>
            <person name="Hu Q."/>
            <person name="Xie B."/>
            <person name="Cheng X."/>
        </authorList>
    </citation>
    <scope>NUCLEOTIDE SEQUENCE [LARGE SCALE GENOMIC DNA]</scope>
    <source>
        <strain evidence="3 4">IJ1G</strain>
    </source>
</reference>
<dbReference type="Proteomes" id="UP000315783">
    <property type="component" value="Unassembled WGS sequence"/>
</dbReference>
<evidence type="ECO:0000313" key="4">
    <source>
        <dbReference type="Proteomes" id="UP000315783"/>
    </source>
</evidence>
<keyword evidence="2" id="KW-0732">Signal</keyword>
<feature type="signal peptide" evidence="2">
    <location>
        <begin position="1"/>
        <end position="16"/>
    </location>
</feature>
<proteinExistence type="predicted"/>
<evidence type="ECO:0000256" key="1">
    <source>
        <dbReference type="SAM" id="Phobius"/>
    </source>
</evidence>
<keyword evidence="4" id="KW-1185">Reference proteome</keyword>
<feature type="transmembrane region" description="Helical" evidence="1">
    <location>
        <begin position="143"/>
        <end position="168"/>
    </location>
</feature>
<dbReference type="EMBL" id="SPUK01000008">
    <property type="protein sequence ID" value="TQV95458.1"/>
    <property type="molecule type" value="Genomic_DNA"/>
</dbReference>
<evidence type="ECO:0000313" key="3">
    <source>
        <dbReference type="EMBL" id="TQV95458.1"/>
    </source>
</evidence>
<feature type="chain" id="PRO_5022221528" description="Secreted protein" evidence="2">
    <location>
        <begin position="17"/>
        <end position="175"/>
    </location>
</feature>
<sequence>MASWRAWALFSYASHALPCSSVMTYGGRLSSSICSARYMMRVICIHVSLYRAHESLSIRASNGQLALLLASRRLISNMVDNPTIRRWHTRLAASMTRSILSHNCYNVPSSAAGGSPMVNNVFGCNPSKCCAHPTRPNHALASFFWSSSLILSLAAIAANVVPMSFIICSNTCTFA</sequence>
<keyword evidence="1" id="KW-0812">Transmembrane</keyword>
<keyword evidence="1" id="KW-1133">Transmembrane helix</keyword>
<evidence type="ECO:0008006" key="5">
    <source>
        <dbReference type="Google" id="ProtNLM"/>
    </source>
</evidence>
<gene>
    <name evidence="3" type="ORF">IF1G_06445</name>
</gene>
<evidence type="ECO:0000256" key="2">
    <source>
        <dbReference type="SAM" id="SignalP"/>
    </source>
</evidence>
<accession>A0A545V152</accession>
<protein>
    <recommendedName>
        <fullName evidence="5">Secreted protein</fullName>
    </recommendedName>
</protein>
<name>A0A545V152_9HYPO</name>
<comment type="caution">
    <text evidence="3">The sequence shown here is derived from an EMBL/GenBank/DDBJ whole genome shotgun (WGS) entry which is preliminary data.</text>
</comment>
<keyword evidence="1" id="KW-0472">Membrane</keyword>